<feature type="binding site" evidence="5">
    <location>
        <position position="20"/>
    </location>
    <ligand>
        <name>substrate</name>
    </ligand>
</feature>
<evidence type="ECO:0000256" key="3">
    <source>
        <dbReference type="ARBA" id="ARBA00023277"/>
    </source>
</evidence>
<sequence length="106" mass="12231">MTLEKHAFKMKLNPGMQAEYKKRHDEIWPELVELLHQAGVSDYSIYLDPETNILFGVLSRPKDHGMASLPEHPVMKRWWAHMADIMETNPDNSPIAVDLLAVFHLP</sequence>
<evidence type="ECO:0000313" key="8">
    <source>
        <dbReference type="Proteomes" id="UP000519897"/>
    </source>
</evidence>
<protein>
    <recommendedName>
        <fullName evidence="5 6">L-rhamnose mutarotase</fullName>
        <ecNumber evidence="5 6">5.1.3.32</ecNumber>
    </recommendedName>
    <alternativeName>
        <fullName evidence="5">Rhamnose 1-epimerase</fullName>
    </alternativeName>
    <alternativeName>
        <fullName evidence="5">Type-3 mutarotase</fullName>
    </alternativeName>
</protein>
<name>A0A7W6PQG2_9HYPH</name>
<comment type="pathway">
    <text evidence="5">Carbohydrate metabolism; L-rhamnose metabolism.</text>
</comment>
<dbReference type="PANTHER" id="PTHR34389:SF2">
    <property type="entry name" value="L-RHAMNOSE MUTAROTASE"/>
    <property type="match status" value="1"/>
</dbReference>
<comment type="caution">
    <text evidence="7">The sequence shown here is derived from an EMBL/GenBank/DDBJ whole genome shotgun (WGS) entry which is preliminary data.</text>
</comment>
<dbReference type="PANTHER" id="PTHR34389">
    <property type="entry name" value="L-RHAMNOSE MUTAROTASE"/>
    <property type="match status" value="1"/>
</dbReference>
<dbReference type="NCBIfam" id="TIGR02625">
    <property type="entry name" value="YiiL_rotase"/>
    <property type="match status" value="1"/>
</dbReference>
<evidence type="ECO:0000256" key="2">
    <source>
        <dbReference type="ARBA" id="ARBA00023235"/>
    </source>
</evidence>
<feature type="binding site" evidence="5">
    <location>
        <position position="43"/>
    </location>
    <ligand>
        <name>substrate</name>
    </ligand>
</feature>
<feature type="binding site" evidence="5">
    <location>
        <begin position="78"/>
        <end position="79"/>
    </location>
    <ligand>
        <name>substrate</name>
    </ligand>
</feature>
<dbReference type="EC" id="5.1.3.32" evidence="5 6"/>
<comment type="subcellular location">
    <subcellularLocation>
        <location evidence="5">Cytoplasm</location>
    </subcellularLocation>
</comment>
<dbReference type="InterPro" id="IPR008000">
    <property type="entry name" value="Rham/fucose_mutarotase"/>
</dbReference>
<dbReference type="InterPro" id="IPR011008">
    <property type="entry name" value="Dimeric_a/b-barrel"/>
</dbReference>
<keyword evidence="3 5" id="KW-0119">Carbohydrate metabolism</keyword>
<dbReference type="Proteomes" id="UP000519897">
    <property type="component" value="Unassembled WGS sequence"/>
</dbReference>
<dbReference type="GO" id="GO:0005737">
    <property type="term" value="C:cytoplasm"/>
    <property type="evidence" value="ECO:0007669"/>
    <property type="project" value="UniProtKB-SubCell"/>
</dbReference>
<keyword evidence="4 5" id="KW-0684">Rhamnose metabolism</keyword>
<gene>
    <name evidence="5" type="primary">rhaM</name>
    <name evidence="7" type="ORF">GGQ72_002712</name>
</gene>
<dbReference type="HAMAP" id="MF_01663">
    <property type="entry name" value="L_rham_rotase"/>
    <property type="match status" value="1"/>
</dbReference>
<evidence type="ECO:0000256" key="6">
    <source>
        <dbReference type="NCBIfam" id="TIGR02625"/>
    </source>
</evidence>
<comment type="function">
    <text evidence="5">Involved in the anomeric conversion of L-rhamnose.</text>
</comment>
<dbReference type="SUPFAM" id="SSF54909">
    <property type="entry name" value="Dimeric alpha+beta barrel"/>
    <property type="match status" value="1"/>
</dbReference>
<dbReference type="RefSeq" id="WP_062555919.1">
    <property type="nucleotide sequence ID" value="NZ_CP049250.1"/>
</dbReference>
<comment type="catalytic activity">
    <reaction evidence="5">
        <text>alpha-L-rhamnose = beta-L-rhamnose</text>
        <dbReference type="Rhea" id="RHEA:25584"/>
        <dbReference type="ChEBI" id="CHEBI:27586"/>
        <dbReference type="ChEBI" id="CHEBI:27907"/>
        <dbReference type="EC" id="5.1.3.32"/>
    </reaction>
</comment>
<comment type="subunit">
    <text evidence="5">Homodimer.</text>
</comment>
<keyword evidence="8" id="KW-1185">Reference proteome</keyword>
<dbReference type="InterPro" id="IPR013448">
    <property type="entry name" value="L-rhamnose_mutarotase"/>
</dbReference>
<dbReference type="AlphaFoldDB" id="A0A7W6PQG2"/>
<feature type="active site" description="Proton donor" evidence="5">
    <location>
        <position position="24"/>
    </location>
</feature>
<proteinExistence type="inferred from homology"/>
<accession>A0A7W6PQG2</accession>
<dbReference type="GO" id="GO:0019301">
    <property type="term" value="P:rhamnose catabolic process"/>
    <property type="evidence" value="ECO:0007669"/>
    <property type="project" value="UniProtKB-UniRule"/>
</dbReference>
<dbReference type="GO" id="GO:0062192">
    <property type="term" value="F:L-rhamnose mutarotase activity"/>
    <property type="evidence" value="ECO:0007669"/>
    <property type="project" value="UniProtKB-UniRule"/>
</dbReference>
<keyword evidence="1 5" id="KW-0963">Cytoplasm</keyword>
<evidence type="ECO:0000313" key="7">
    <source>
        <dbReference type="EMBL" id="MBB4144160.1"/>
    </source>
</evidence>
<evidence type="ECO:0000256" key="4">
    <source>
        <dbReference type="ARBA" id="ARBA00023308"/>
    </source>
</evidence>
<dbReference type="Gene3D" id="3.30.70.100">
    <property type="match status" value="1"/>
</dbReference>
<evidence type="ECO:0000256" key="5">
    <source>
        <dbReference type="HAMAP-Rule" id="MF_01663"/>
    </source>
</evidence>
<dbReference type="UniPathway" id="UPA00125"/>
<reference evidence="7 8" key="1">
    <citation type="submission" date="2020-08" db="EMBL/GenBank/DDBJ databases">
        <title>Genomic Encyclopedia of Type Strains, Phase IV (KMG-IV): sequencing the most valuable type-strain genomes for metagenomic binning, comparative biology and taxonomic classification.</title>
        <authorList>
            <person name="Goeker M."/>
        </authorList>
    </citation>
    <scope>NUCLEOTIDE SEQUENCE [LARGE SCALE GENOMIC DNA]</scope>
    <source>
        <strain evidence="7 8">DSM 29514</strain>
    </source>
</reference>
<organism evidence="7 8">
    <name type="scientific">Rhizobium rhizoryzae</name>
    <dbReference type="NCBI Taxonomy" id="451876"/>
    <lineage>
        <taxon>Bacteria</taxon>
        <taxon>Pseudomonadati</taxon>
        <taxon>Pseudomonadota</taxon>
        <taxon>Alphaproteobacteria</taxon>
        <taxon>Hyphomicrobiales</taxon>
        <taxon>Rhizobiaceae</taxon>
        <taxon>Rhizobium/Agrobacterium group</taxon>
        <taxon>Rhizobium</taxon>
    </lineage>
</organism>
<evidence type="ECO:0000256" key="1">
    <source>
        <dbReference type="ARBA" id="ARBA00022490"/>
    </source>
</evidence>
<keyword evidence="2 5" id="KW-0413">Isomerase</keyword>
<comment type="similarity">
    <text evidence="5">Belongs to the rhamnose mutarotase family.</text>
</comment>
<dbReference type="Pfam" id="PF05336">
    <property type="entry name" value="rhaM"/>
    <property type="match status" value="1"/>
</dbReference>
<dbReference type="EMBL" id="JACIEC010000002">
    <property type="protein sequence ID" value="MBB4144160.1"/>
    <property type="molecule type" value="Genomic_DNA"/>
</dbReference>